<comment type="caution">
    <text evidence="1">The sequence shown here is derived from an EMBL/GenBank/DDBJ whole genome shotgun (WGS) entry which is preliminary data.</text>
</comment>
<evidence type="ECO:0000313" key="2">
    <source>
        <dbReference type="Proteomes" id="UP000011991"/>
    </source>
</evidence>
<organism evidence="1 2">
    <name type="scientific">Rhodopirellula maiorica SM1</name>
    <dbReference type="NCBI Taxonomy" id="1265738"/>
    <lineage>
        <taxon>Bacteria</taxon>
        <taxon>Pseudomonadati</taxon>
        <taxon>Planctomycetota</taxon>
        <taxon>Planctomycetia</taxon>
        <taxon>Pirellulales</taxon>
        <taxon>Pirellulaceae</taxon>
        <taxon>Novipirellula</taxon>
    </lineage>
</organism>
<dbReference type="EMBL" id="ANOG01001041">
    <property type="protein sequence ID" value="EMI15790.1"/>
    <property type="molecule type" value="Genomic_DNA"/>
</dbReference>
<dbReference type="PATRIC" id="fig|1265738.3.peg.7260"/>
<protein>
    <submittedName>
        <fullName evidence="1">Uncharacterized protein</fullName>
    </submittedName>
</protein>
<dbReference type="Proteomes" id="UP000011991">
    <property type="component" value="Unassembled WGS sequence"/>
</dbReference>
<reference evidence="1 2" key="1">
    <citation type="journal article" date="2013" name="Mar. Genomics">
        <title>Expression of sulfatases in Rhodopirellula baltica and the diversity of sulfatases in the genus Rhodopirellula.</title>
        <authorList>
            <person name="Wegner C.E."/>
            <person name="Richter-Heitmann T."/>
            <person name="Klindworth A."/>
            <person name="Klockow C."/>
            <person name="Richter M."/>
            <person name="Achstetter T."/>
            <person name="Glockner F.O."/>
            <person name="Harder J."/>
        </authorList>
    </citation>
    <scope>NUCLEOTIDE SEQUENCE [LARGE SCALE GENOMIC DNA]</scope>
    <source>
        <strain evidence="1 2">SM1</strain>
    </source>
</reference>
<proteinExistence type="predicted"/>
<name>M5R8V3_9BACT</name>
<accession>M5R8V3</accession>
<dbReference type="AlphaFoldDB" id="M5R8V3"/>
<keyword evidence="2" id="KW-1185">Reference proteome</keyword>
<evidence type="ECO:0000313" key="1">
    <source>
        <dbReference type="EMBL" id="EMI15790.1"/>
    </source>
</evidence>
<sequence length="63" mass="7079">MPLHPLSYAAGLEPGQQIFEQFLNRYRFSPAFLLPDSGDGTRGTLHYETAGESNLIRSNRKIV</sequence>
<gene>
    <name evidence="1" type="ORF">RMSM_07282</name>
</gene>